<sequence>MKNSNSNIEEKLQIELSEIPLKSNLGLLAYGDIAFEAWREIKKKSIKANPNAKE</sequence>
<evidence type="ECO:0000313" key="2">
    <source>
        <dbReference type="Proteomes" id="UP001259492"/>
    </source>
</evidence>
<protein>
    <submittedName>
        <fullName evidence="1">Uncharacterized protein</fullName>
    </submittedName>
</protein>
<dbReference type="EMBL" id="JAVRIA010000005">
    <property type="protein sequence ID" value="MDT0559039.1"/>
    <property type="molecule type" value="Genomic_DNA"/>
</dbReference>
<organism evidence="1 2">
    <name type="scientific">Microcosmobacter mediterraneus</name>
    <dbReference type="NCBI Taxonomy" id="3075607"/>
    <lineage>
        <taxon>Bacteria</taxon>
        <taxon>Pseudomonadati</taxon>
        <taxon>Bacteroidota</taxon>
        <taxon>Flavobacteriia</taxon>
        <taxon>Flavobacteriales</taxon>
        <taxon>Flavobacteriaceae</taxon>
        <taxon>Microcosmobacter</taxon>
    </lineage>
</organism>
<accession>A0ABU2YLK4</accession>
<evidence type="ECO:0000313" key="1">
    <source>
        <dbReference type="EMBL" id="MDT0559039.1"/>
    </source>
</evidence>
<gene>
    <name evidence="1" type="ORF">RM697_10290</name>
</gene>
<reference evidence="1 2" key="1">
    <citation type="submission" date="2023-09" db="EMBL/GenBank/DDBJ databases">
        <authorList>
            <person name="Rey-Velasco X."/>
        </authorList>
    </citation>
    <scope>NUCLEOTIDE SEQUENCE [LARGE SCALE GENOMIC DNA]</scope>
    <source>
        <strain evidence="1 2">W332</strain>
    </source>
</reference>
<name>A0ABU2YLK4_9FLAO</name>
<keyword evidence="2" id="KW-1185">Reference proteome</keyword>
<dbReference type="RefSeq" id="WP_311427804.1">
    <property type="nucleotide sequence ID" value="NZ_JAVRIA010000005.1"/>
</dbReference>
<dbReference type="Proteomes" id="UP001259492">
    <property type="component" value="Unassembled WGS sequence"/>
</dbReference>
<comment type="caution">
    <text evidence="1">The sequence shown here is derived from an EMBL/GenBank/DDBJ whole genome shotgun (WGS) entry which is preliminary data.</text>
</comment>
<proteinExistence type="predicted"/>